<feature type="coiled-coil region" evidence="1">
    <location>
        <begin position="192"/>
        <end position="261"/>
    </location>
</feature>
<evidence type="ECO:0000256" key="1">
    <source>
        <dbReference type="SAM" id="Coils"/>
    </source>
</evidence>
<keyword evidence="1" id="KW-0175">Coiled coil</keyword>
<feature type="region of interest" description="Disordered" evidence="2">
    <location>
        <begin position="825"/>
        <end position="928"/>
    </location>
</feature>
<feature type="compositionally biased region" description="Basic and acidic residues" evidence="2">
    <location>
        <begin position="59"/>
        <end position="75"/>
    </location>
</feature>
<feature type="compositionally biased region" description="Polar residues" evidence="2">
    <location>
        <begin position="43"/>
        <end position="53"/>
    </location>
</feature>
<feature type="compositionally biased region" description="Basic and acidic residues" evidence="2">
    <location>
        <begin position="828"/>
        <end position="838"/>
    </location>
</feature>
<feature type="compositionally biased region" description="Polar residues" evidence="2">
    <location>
        <begin position="22"/>
        <end position="36"/>
    </location>
</feature>
<feature type="region of interest" description="Disordered" evidence="2">
    <location>
        <begin position="1513"/>
        <end position="1573"/>
    </location>
</feature>
<dbReference type="Proteomes" id="UP001642520">
    <property type="component" value="Unassembled WGS sequence"/>
</dbReference>
<accession>A0ABP1NRS4</accession>
<dbReference type="EMBL" id="CAXAJV020001292">
    <property type="protein sequence ID" value="CAL7942045.1"/>
    <property type="molecule type" value="Genomic_DNA"/>
</dbReference>
<protein>
    <recommendedName>
        <fullName evidence="5">Titin-like</fullName>
    </recommendedName>
</protein>
<feature type="compositionally biased region" description="Basic and acidic residues" evidence="2">
    <location>
        <begin position="959"/>
        <end position="987"/>
    </location>
</feature>
<reference evidence="3 4" key="1">
    <citation type="submission" date="2024-08" db="EMBL/GenBank/DDBJ databases">
        <authorList>
            <person name="Will J Nash"/>
            <person name="Angela Man"/>
            <person name="Seanna McTaggart"/>
            <person name="Kendall Baker"/>
            <person name="Tom Barker"/>
            <person name="Leah Catchpole"/>
            <person name="Alex Durrant"/>
            <person name="Karim Gharbi"/>
            <person name="Naomi Irish"/>
            <person name="Gemy Kaithakottil"/>
            <person name="Debby Ku"/>
            <person name="Aaliyah Providence"/>
            <person name="Felix Shaw"/>
            <person name="David Swarbreck"/>
            <person name="Chris Watkins"/>
            <person name="Ann M. McCartney"/>
            <person name="Giulio Formenti"/>
            <person name="Alice Mouton"/>
            <person name="Noel Vella"/>
            <person name="Bjorn M von Reumont"/>
            <person name="Adriana Vella"/>
            <person name="Wilfried Haerty"/>
        </authorList>
    </citation>
    <scope>NUCLEOTIDE SEQUENCE [LARGE SCALE GENOMIC DNA]</scope>
</reference>
<gene>
    <name evidence="3" type="ORF">XYLVIOL_LOCUS5336</name>
</gene>
<evidence type="ECO:0000256" key="2">
    <source>
        <dbReference type="SAM" id="MobiDB-lite"/>
    </source>
</evidence>
<comment type="caution">
    <text evidence="3">The sequence shown here is derived from an EMBL/GenBank/DDBJ whole genome shotgun (WGS) entry which is preliminary data.</text>
</comment>
<feature type="region of interest" description="Disordered" evidence="2">
    <location>
        <begin position="959"/>
        <end position="989"/>
    </location>
</feature>
<feature type="compositionally biased region" description="Acidic residues" evidence="2">
    <location>
        <begin position="1"/>
        <end position="19"/>
    </location>
</feature>
<feature type="compositionally biased region" description="Basic and acidic residues" evidence="2">
    <location>
        <begin position="1561"/>
        <end position="1573"/>
    </location>
</feature>
<evidence type="ECO:0008006" key="5">
    <source>
        <dbReference type="Google" id="ProtNLM"/>
    </source>
</evidence>
<sequence>MEDEDTLEEFEADSPEDLTELSLKSPSDISKSQSLPLTAPENGATSKIEQGSTPDEEPREPLEEKLSKSEEEVGKAQDLGLNGKKTSLDQLSKEKAPKTSKMHRQCHRRFRDMIGKRELKNEELEKQQGEMKQRLNILECSMPAVMVWNIWRMSQGNCVPNLRRVMEKQFQGPASGEVCCPRTPSRHFDCRVREVEAERKLAQKKIDEARRLWAEKMAVLEEKSAKLEEARRTQEETKRRIEQLTAEAKRLREAAAAAKAAEDDGSCETGDCGAIECKKKWLEKVPSSASIKSTDLECLQKLQELAENEVHMKRQIADLECREDAYMRTLQQADELWCKLEGDAASSMSVLREQLHSKTAANQQMADRICELEDVIEQLRSRLGICRGELEKYLSVTTIEALIGRDDDFFGVADKEVRAVAEMREEMIGEEDDMVDVEDIGILSKEVMEDRDVLAIAEATDADVDARPDMVDADLEMMLDVSEVGVEVRPDVADLEVDVHPADVAAVDDAQMAIHPDDFAYEDERLQEASAYLARLGSLSELDKYGDDYVCDPEFECNDVVLTESGLTEEEITALKEGRVTAQMLLEKTAAALDIDVAELSKTTVPSVKVARDVSEKIPDETVQPDLEISALPAEEARIDAEVDEARELDDESVLTEEFSSAEDVRPDEELRTEDFEPVEDVKVVDEGPVVTDKPETVSETVSETIPPYLEDIVDKDMILIPRNEIQSWQDDVDTVRAVIAECPDCIVVKKDADQLAASMAAHTGTKVKEIVDRPRPREEITPEVGEEKLPLEEDVSVEAKPEVAEVEIAAEMEEKEVEAEVVAKPLAPEEREVEAEPPKTPLLPPSIEKDDDIAEPEAVSKPEETLLDVVAEPAKEPTEVPAIAEEVEEAEVPVKEKEEEISPDVEKETPPAKDEEKTKAAPAVEREKIIEEEEEIVVPAEAEAPRAVEKKITKTEEKVKEVPVPAEKEEAVKEVTKPVAEEETVHKVPVPAAKEEAVKEVAKPVAEEEPVPAPKEAVVEEAPVAKEKPVKEVPVSKEEAVKEAPVAVPKEAVEKEVPVPVEKEAVAEEAPIPVPEEKEIKEIPVSVPIEEVVEEVPVPVSIEEEKEVLAEEVPVPVAIEKEEEVVTEVLVPVSIEEEEEVVKEVPIPVPIEEEEVVKEVPVSVPIEEEEEVIKEVPVSVPMEEEEIKEVPVLVPIEEEPEVAEEVAIEILPEEEEKVEEELIEIKEKEEEEIVVPVDIKEKIAEEEKIDVDVEILPEEEIEVELKEVEEELIEMPPVPVAEEPKVPVLEEEEIPCTCMPPIPPPKPVKKMKIVQTEITRIETIQVITQTVTDVETQTTPIVKQPKLVTVTKAVDPDSETMQRLLYGQPQREQQASTIFSQSSQVLKTSTLQMTTMDIQPAQHPLSSILQSLRTEGIQMKPSAEQELRSIHYGKKPEEHGVCNCCQCGKAMPASIPPSKTKMDDQPISMFKILSGSPIPKKLASPSASPSIQQETCLCPECKIKKLQETLKAHDPLKKAPKKDTRDQEVHASPPKPGKRQPSQKLKKRSDQGCMARIAKAKADRTPKRDEDQDSLRCICSGLIETGKPGVTKKVHCACGDPD</sequence>
<evidence type="ECO:0000313" key="4">
    <source>
        <dbReference type="Proteomes" id="UP001642520"/>
    </source>
</evidence>
<feature type="region of interest" description="Disordered" evidence="2">
    <location>
        <begin position="1"/>
        <end position="106"/>
    </location>
</feature>
<feature type="coiled-coil region" evidence="1">
    <location>
        <begin position="302"/>
        <end position="336"/>
    </location>
</feature>
<feature type="compositionally biased region" description="Basic and acidic residues" evidence="2">
    <location>
        <begin position="893"/>
        <end position="928"/>
    </location>
</feature>
<keyword evidence="4" id="KW-1185">Reference proteome</keyword>
<organism evidence="3 4">
    <name type="scientific">Xylocopa violacea</name>
    <name type="common">Violet carpenter bee</name>
    <name type="synonym">Apis violacea</name>
    <dbReference type="NCBI Taxonomy" id="135666"/>
    <lineage>
        <taxon>Eukaryota</taxon>
        <taxon>Metazoa</taxon>
        <taxon>Ecdysozoa</taxon>
        <taxon>Arthropoda</taxon>
        <taxon>Hexapoda</taxon>
        <taxon>Insecta</taxon>
        <taxon>Pterygota</taxon>
        <taxon>Neoptera</taxon>
        <taxon>Endopterygota</taxon>
        <taxon>Hymenoptera</taxon>
        <taxon>Apocrita</taxon>
        <taxon>Aculeata</taxon>
        <taxon>Apoidea</taxon>
        <taxon>Anthophila</taxon>
        <taxon>Apidae</taxon>
        <taxon>Xylocopa</taxon>
        <taxon>Xylocopa</taxon>
    </lineage>
</organism>
<feature type="compositionally biased region" description="Basic and acidic residues" evidence="2">
    <location>
        <begin position="1513"/>
        <end position="1530"/>
    </location>
</feature>
<evidence type="ECO:0000313" key="3">
    <source>
        <dbReference type="EMBL" id="CAL7942045.1"/>
    </source>
</evidence>
<name>A0ABP1NRS4_XYLVO</name>
<proteinExistence type="predicted"/>